<dbReference type="GO" id="GO:0006508">
    <property type="term" value="P:proteolysis"/>
    <property type="evidence" value="ECO:0007669"/>
    <property type="project" value="UniProtKB-KW"/>
</dbReference>
<evidence type="ECO:0000256" key="12">
    <source>
        <dbReference type="ARBA" id="ARBA00023136"/>
    </source>
</evidence>
<dbReference type="SUPFAM" id="SSF56601">
    <property type="entry name" value="beta-lactamase/transpeptidase-like"/>
    <property type="match status" value="1"/>
</dbReference>
<evidence type="ECO:0000256" key="16">
    <source>
        <dbReference type="ARBA" id="ARBA00049902"/>
    </source>
</evidence>
<keyword evidence="4" id="KW-1003">Cell membrane</keyword>
<comment type="catalytic activity">
    <reaction evidence="15">
        <text>Preferential cleavage: (Ac)2-L-Lys-D-Ala-|-D-Ala. Also transpeptidation of peptidyl-alanyl moieties that are N-acyl substituents of D-alanine.</text>
        <dbReference type="EC" id="3.4.16.4"/>
    </reaction>
</comment>
<dbReference type="GO" id="GO:0008955">
    <property type="term" value="F:peptidoglycan glycosyltransferase activity"/>
    <property type="evidence" value="ECO:0007669"/>
    <property type="project" value="UniProtKB-EC"/>
</dbReference>
<evidence type="ECO:0000256" key="13">
    <source>
        <dbReference type="ARBA" id="ARBA00023268"/>
    </source>
</evidence>
<feature type="compositionally biased region" description="Low complexity" evidence="17">
    <location>
        <begin position="860"/>
        <end position="878"/>
    </location>
</feature>
<sequence>MKNPFSRRKIKRWIVGNRRTTRTYSARKRKVRLLSYFVGIVLFFIFIGATTAMVVIAYFSKDLPSPDVLSTREIPQTTKIFSREGVLLYEIFGDERRTLVTLEDIPEYLKQATIAIEDAEFYSHPGFDVRGIVRSAWVIIQGDGVQGGSTLTQQVVKNTLLSPERTFTRKIKEFILSIELERRYSKDEILQMYFNESPYGGQAWGVGAGSEMYFGKAVKDLSLAEATYIAGLPQAPSYYSPCGAYPENALGRQKDVLKAMVKHGFITAEQEQEVIDTPLQAVCAGYNESDIKAPHFVMYVKNLLTEMFGEKMVEQGGLTVMTSLDWKAQEIAQEEATKQIANLAVAKANASNAGVISVDPKTGEILAMVGSVDYYDAEHDGNVNVLLSQRQPGSSIKPLTYLTAFTLGYSPSTYVSDISTCFPGGAGQPDYCPVNWDSKYWGPMDIRTALSNSRNVPAVKMLQAVGMQNMIDMAHQLGITTLNDTDRYGLSLTLGGGEVKAIDMAQAFSVFANMGEKIDLTALLSVADPDGATLYEHTVSKQKIVDPGYVYLLNDILSDSSARKRTFGNSFEIGRTLATKTGTTNDNKDAWTVGYTPSFVTVVWVGNFDNAPMNGIQGSTGATPIMKGVVSRYLADRPNEGWTKPSNVTTRTIDALSGKIPQEGRGFPTTTGLFFKGTEPTQVDDFHIIAQVCKSNPDLLATDYHIQKGESEQRTFTVLTEISKDWQPYTNTWMTARRGDGYGIAPKDYCDITVSGEVITGPVIEIVTPADDISIDLATTKTQEISAQVYSVERVTKVDFYWDSTLLSTVTSEPYTYTIALDSLSAADKSTGSHQIKAIAYDSAGNSNMTYKTVLVQDSTPTPTVAPTSTPIPTATPVQTALPVTPPKTIPSPKN</sequence>
<keyword evidence="18" id="KW-1133">Transmembrane helix</keyword>
<dbReference type="PANTHER" id="PTHR32282:SF11">
    <property type="entry name" value="PENICILLIN-BINDING PROTEIN 1B"/>
    <property type="match status" value="1"/>
</dbReference>
<keyword evidence="14" id="KW-0961">Cell wall biogenesis/degradation</keyword>
<comment type="catalytic activity">
    <reaction evidence="16">
        <text>[GlcNAc-(1-&gt;4)-Mur2Ac(oyl-L-Ala-gamma-D-Glu-L-Lys-D-Ala-D-Ala)](n)-di-trans,octa-cis-undecaprenyl diphosphate + beta-D-GlcNAc-(1-&gt;4)-Mur2Ac(oyl-L-Ala-gamma-D-Glu-L-Lys-D-Ala-D-Ala)-di-trans,octa-cis-undecaprenyl diphosphate = [GlcNAc-(1-&gt;4)-Mur2Ac(oyl-L-Ala-gamma-D-Glu-L-Lys-D-Ala-D-Ala)](n+1)-di-trans,octa-cis-undecaprenyl diphosphate + di-trans,octa-cis-undecaprenyl diphosphate + H(+)</text>
        <dbReference type="Rhea" id="RHEA:23708"/>
        <dbReference type="Rhea" id="RHEA-COMP:9602"/>
        <dbReference type="Rhea" id="RHEA-COMP:9603"/>
        <dbReference type="ChEBI" id="CHEBI:15378"/>
        <dbReference type="ChEBI" id="CHEBI:58405"/>
        <dbReference type="ChEBI" id="CHEBI:60033"/>
        <dbReference type="ChEBI" id="CHEBI:78435"/>
        <dbReference type="EC" id="2.4.99.28"/>
    </reaction>
</comment>
<dbReference type="PANTHER" id="PTHR32282">
    <property type="entry name" value="BINDING PROTEIN TRANSPEPTIDASE, PUTATIVE-RELATED"/>
    <property type="match status" value="1"/>
</dbReference>
<keyword evidence="12 18" id="KW-0472">Membrane</keyword>
<dbReference type="Pfam" id="PF00905">
    <property type="entry name" value="Transpeptidase"/>
    <property type="match status" value="1"/>
</dbReference>
<dbReference type="NCBIfam" id="TIGR02074">
    <property type="entry name" value="PBP_1a_fam"/>
    <property type="match status" value="1"/>
</dbReference>
<feature type="region of interest" description="Disordered" evidence="17">
    <location>
        <begin position="860"/>
        <end position="895"/>
    </location>
</feature>
<evidence type="ECO:0000256" key="14">
    <source>
        <dbReference type="ARBA" id="ARBA00023316"/>
    </source>
</evidence>
<dbReference type="SUPFAM" id="SSF53955">
    <property type="entry name" value="Lysozyme-like"/>
    <property type="match status" value="1"/>
</dbReference>
<evidence type="ECO:0000256" key="11">
    <source>
        <dbReference type="ARBA" id="ARBA00022984"/>
    </source>
</evidence>
<comment type="similarity">
    <text evidence="3">In the N-terminal section; belongs to the glycosyltransferase 51 family.</text>
</comment>
<dbReference type="InterPro" id="IPR023346">
    <property type="entry name" value="Lysozyme-like_dom_sf"/>
</dbReference>
<dbReference type="GO" id="GO:0071555">
    <property type="term" value="P:cell wall organization"/>
    <property type="evidence" value="ECO:0007669"/>
    <property type="project" value="UniProtKB-KW"/>
</dbReference>
<dbReference type="EMBL" id="PFNL01000006">
    <property type="protein sequence ID" value="PIZ48212.1"/>
    <property type="molecule type" value="Genomic_DNA"/>
</dbReference>
<keyword evidence="8" id="KW-0808">Transferase</keyword>
<dbReference type="Proteomes" id="UP000228920">
    <property type="component" value="Unassembled WGS sequence"/>
</dbReference>
<evidence type="ECO:0000256" key="4">
    <source>
        <dbReference type="ARBA" id="ARBA00022475"/>
    </source>
</evidence>
<dbReference type="GO" id="GO:0009002">
    <property type="term" value="F:serine-type D-Ala-D-Ala carboxypeptidase activity"/>
    <property type="evidence" value="ECO:0007669"/>
    <property type="project" value="UniProtKB-EC"/>
</dbReference>
<feature type="compositionally biased region" description="Pro residues" evidence="17">
    <location>
        <begin position="884"/>
        <end position="895"/>
    </location>
</feature>
<dbReference type="AlphaFoldDB" id="A0A2M7TM19"/>
<dbReference type="GO" id="GO:0030288">
    <property type="term" value="C:outer membrane-bounded periplasmic space"/>
    <property type="evidence" value="ECO:0007669"/>
    <property type="project" value="TreeGrafter"/>
</dbReference>
<dbReference type="Gene3D" id="2.60.40.10">
    <property type="entry name" value="Immunoglobulins"/>
    <property type="match status" value="1"/>
</dbReference>
<keyword evidence="10" id="KW-0133">Cell shape</keyword>
<evidence type="ECO:0000256" key="9">
    <source>
        <dbReference type="ARBA" id="ARBA00022801"/>
    </source>
</evidence>
<evidence type="ECO:0000256" key="5">
    <source>
        <dbReference type="ARBA" id="ARBA00022645"/>
    </source>
</evidence>
<feature type="transmembrane region" description="Helical" evidence="18">
    <location>
        <begin position="33"/>
        <end position="59"/>
    </location>
</feature>
<evidence type="ECO:0000256" key="7">
    <source>
        <dbReference type="ARBA" id="ARBA00022676"/>
    </source>
</evidence>
<evidence type="ECO:0000256" key="2">
    <source>
        <dbReference type="ARBA" id="ARBA00007090"/>
    </source>
</evidence>
<dbReference type="Pfam" id="PF17957">
    <property type="entry name" value="Big_7"/>
    <property type="match status" value="1"/>
</dbReference>
<reference evidence="22" key="1">
    <citation type="submission" date="2017-09" db="EMBL/GenBank/DDBJ databases">
        <title>Depth-based differentiation of microbial function through sediment-hosted aquifers and enrichment of novel symbionts in the deep terrestrial subsurface.</title>
        <authorList>
            <person name="Probst A.J."/>
            <person name="Ladd B."/>
            <person name="Jarett J.K."/>
            <person name="Geller-Mcgrath D.E."/>
            <person name="Sieber C.M.K."/>
            <person name="Emerson J.B."/>
            <person name="Anantharaman K."/>
            <person name="Thomas B.C."/>
            <person name="Malmstrom R."/>
            <person name="Stieglmeier M."/>
            <person name="Klingl A."/>
            <person name="Woyke T."/>
            <person name="Ryan C.M."/>
            <person name="Banfield J.F."/>
        </authorList>
    </citation>
    <scope>NUCLEOTIDE SEQUENCE [LARGE SCALE GENOMIC DNA]</scope>
</reference>
<organism evidence="21 22">
    <name type="scientific">candidate division WWE3 bacterium CG_4_10_14_0_2_um_filter_41_14</name>
    <dbReference type="NCBI Taxonomy" id="1975072"/>
    <lineage>
        <taxon>Bacteria</taxon>
        <taxon>Katanobacteria</taxon>
    </lineage>
</organism>
<evidence type="ECO:0000256" key="8">
    <source>
        <dbReference type="ARBA" id="ARBA00022679"/>
    </source>
</evidence>
<feature type="domain" description="Penicillin-binding protein transpeptidase" evidence="19">
    <location>
        <begin position="355"/>
        <end position="627"/>
    </location>
</feature>
<evidence type="ECO:0000259" key="20">
    <source>
        <dbReference type="Pfam" id="PF00912"/>
    </source>
</evidence>
<dbReference type="GO" id="GO:0005886">
    <property type="term" value="C:plasma membrane"/>
    <property type="evidence" value="ECO:0007669"/>
    <property type="project" value="UniProtKB-SubCell"/>
</dbReference>
<dbReference type="GO" id="GO:0009252">
    <property type="term" value="P:peptidoglycan biosynthetic process"/>
    <property type="evidence" value="ECO:0007669"/>
    <property type="project" value="UniProtKB-KW"/>
</dbReference>
<keyword evidence="18" id="KW-0812">Transmembrane</keyword>
<evidence type="ECO:0000259" key="19">
    <source>
        <dbReference type="Pfam" id="PF00905"/>
    </source>
</evidence>
<name>A0A2M7TM19_UNCKA</name>
<dbReference type="Gene3D" id="3.40.710.10">
    <property type="entry name" value="DD-peptidase/beta-lactamase superfamily"/>
    <property type="match status" value="1"/>
</dbReference>
<proteinExistence type="inferred from homology"/>
<keyword evidence="6" id="KW-0645">Protease</keyword>
<dbReference type="InterPro" id="IPR001460">
    <property type="entry name" value="PCN-bd_Tpept"/>
</dbReference>
<evidence type="ECO:0000256" key="18">
    <source>
        <dbReference type="SAM" id="Phobius"/>
    </source>
</evidence>
<evidence type="ECO:0000256" key="1">
    <source>
        <dbReference type="ARBA" id="ARBA00004236"/>
    </source>
</evidence>
<evidence type="ECO:0000313" key="22">
    <source>
        <dbReference type="Proteomes" id="UP000228920"/>
    </source>
</evidence>
<dbReference type="Pfam" id="PF00912">
    <property type="entry name" value="Transgly"/>
    <property type="match status" value="1"/>
</dbReference>
<evidence type="ECO:0000313" key="21">
    <source>
        <dbReference type="EMBL" id="PIZ48212.1"/>
    </source>
</evidence>
<keyword evidence="9" id="KW-0378">Hydrolase</keyword>
<feature type="domain" description="Glycosyl transferase family 51" evidence="20">
    <location>
        <begin position="88"/>
        <end position="260"/>
    </location>
</feature>
<evidence type="ECO:0000256" key="15">
    <source>
        <dbReference type="ARBA" id="ARBA00034000"/>
    </source>
</evidence>
<dbReference type="GO" id="GO:0008360">
    <property type="term" value="P:regulation of cell shape"/>
    <property type="evidence" value="ECO:0007669"/>
    <property type="project" value="UniProtKB-KW"/>
</dbReference>
<dbReference type="InterPro" id="IPR050396">
    <property type="entry name" value="Glycosyltr_51/Transpeptidase"/>
</dbReference>
<keyword evidence="11" id="KW-0573">Peptidoglycan synthesis</keyword>
<dbReference type="InterPro" id="IPR012338">
    <property type="entry name" value="Beta-lactam/transpept-like"/>
</dbReference>
<comment type="similarity">
    <text evidence="2">In the C-terminal section; belongs to the transpeptidase family.</text>
</comment>
<dbReference type="InterPro" id="IPR036950">
    <property type="entry name" value="PBP_transglycosylase"/>
</dbReference>
<evidence type="ECO:0000256" key="6">
    <source>
        <dbReference type="ARBA" id="ARBA00022670"/>
    </source>
</evidence>
<dbReference type="InterPro" id="IPR001264">
    <property type="entry name" value="Glyco_trans_51"/>
</dbReference>
<dbReference type="FunFam" id="1.10.3810.10:FF:000001">
    <property type="entry name" value="Penicillin-binding protein 1A"/>
    <property type="match status" value="1"/>
</dbReference>
<keyword evidence="7" id="KW-0328">Glycosyltransferase</keyword>
<gene>
    <name evidence="21" type="ORF">COY32_00315</name>
</gene>
<dbReference type="GO" id="GO:0008658">
    <property type="term" value="F:penicillin binding"/>
    <property type="evidence" value="ECO:0007669"/>
    <property type="project" value="InterPro"/>
</dbReference>
<comment type="caution">
    <text evidence="21">The sequence shown here is derived from an EMBL/GenBank/DDBJ whole genome shotgun (WGS) entry which is preliminary data.</text>
</comment>
<evidence type="ECO:0000256" key="17">
    <source>
        <dbReference type="SAM" id="MobiDB-lite"/>
    </source>
</evidence>
<dbReference type="InterPro" id="IPR013783">
    <property type="entry name" value="Ig-like_fold"/>
</dbReference>
<comment type="subcellular location">
    <subcellularLocation>
        <location evidence="1">Cell membrane</location>
    </subcellularLocation>
</comment>
<dbReference type="Gene3D" id="1.10.3810.10">
    <property type="entry name" value="Biosynthetic peptidoglycan transglycosylase-like"/>
    <property type="match status" value="1"/>
</dbReference>
<keyword evidence="5" id="KW-0121">Carboxypeptidase</keyword>
<evidence type="ECO:0000256" key="3">
    <source>
        <dbReference type="ARBA" id="ARBA00007739"/>
    </source>
</evidence>
<evidence type="ECO:0000256" key="10">
    <source>
        <dbReference type="ARBA" id="ARBA00022960"/>
    </source>
</evidence>
<protein>
    <submittedName>
        <fullName evidence="21">Penicillin-binding protein</fullName>
    </submittedName>
</protein>
<keyword evidence="13" id="KW-0511">Multifunctional enzyme</keyword>
<accession>A0A2M7TM19</accession>